<dbReference type="Gene3D" id="2.60.40.10">
    <property type="entry name" value="Immunoglobulins"/>
    <property type="match status" value="3"/>
</dbReference>
<evidence type="ECO:0000256" key="1">
    <source>
        <dbReference type="ARBA" id="ARBA00022737"/>
    </source>
</evidence>
<dbReference type="OrthoDB" id="443634at2759"/>
<dbReference type="CDD" id="cd00063">
    <property type="entry name" value="FN3"/>
    <property type="match status" value="2"/>
</dbReference>
<dbReference type="Pfam" id="PF00041">
    <property type="entry name" value="fn3"/>
    <property type="match status" value="2"/>
</dbReference>
<evidence type="ECO:0000313" key="6">
    <source>
        <dbReference type="Proteomes" id="UP000728032"/>
    </source>
</evidence>
<sequence>MTSFSAPSPPSDLKAKEMPGNRVLLTWTAPKTSHDIVKGYRIYYTPPNPPAREAVGVSKTNSFLIDKPFETSVKYTFWATTLTVNLESEYSNKTSLVIGSLVTISNLSAKTVTNSSVAIEWVSKSKFEAIKWRVEYRCDDYFLGFIANVTVDKPQVTVDGLSPGVNYQFKVLPIVNGQLWRNGVEDNIISVVTNGSQLPSVAITDKVVEGSTLHLTWIPPNHQSLKRIHWTYGVFYGVEEKRLKLYGKTNDTKLTLNGLQSCESYIIQVRVMKPYGVGPAVDSTILKTQYDPTAPPKNLRYSNTVTDKTKYVLSWNSSCDRMADTSVAYKICVTDLVKKGDIWFQLTPRNQTSVDMPLIVHFGAVYDIKVGTDRPNARFTAPLRLTPTPLPRVSKLDGVQQLNGSLYIIWKTIEDSFWPKELHNHSYEYKVYISQTPNTSDGDVIRVRRPPLSFPAHHGVYYYIAVALVDEHDYSGPVSDTIIIGNSLASSSVIIEKKSAIGVVIGIGVIVVALTVALTVFVMRHRRLQRSFLSFASSHYNTRSGSATFTTNDGLEEEDESPVFRGFSDDEPLVLA</sequence>
<evidence type="ECO:0000313" key="5">
    <source>
        <dbReference type="EMBL" id="CAD7661142.1"/>
    </source>
</evidence>
<accession>A0A7R9MJA4</accession>
<protein>
    <recommendedName>
        <fullName evidence="4">Fibronectin type-III domain-containing protein</fullName>
    </recommendedName>
</protein>
<dbReference type="Proteomes" id="UP000728032">
    <property type="component" value="Unassembled WGS sequence"/>
</dbReference>
<dbReference type="SUPFAM" id="SSF49265">
    <property type="entry name" value="Fibronectin type III"/>
    <property type="match status" value="2"/>
</dbReference>
<feature type="transmembrane region" description="Helical" evidence="3">
    <location>
        <begin position="500"/>
        <end position="523"/>
    </location>
</feature>
<dbReference type="AlphaFoldDB" id="A0A7R9MJA4"/>
<keyword evidence="3" id="KW-0812">Transmembrane</keyword>
<keyword evidence="1" id="KW-0677">Repeat</keyword>
<dbReference type="InterPro" id="IPR013783">
    <property type="entry name" value="Ig-like_fold"/>
</dbReference>
<dbReference type="InterPro" id="IPR036116">
    <property type="entry name" value="FN3_sf"/>
</dbReference>
<dbReference type="PANTHER" id="PTHR46708">
    <property type="entry name" value="TENASCIN"/>
    <property type="match status" value="1"/>
</dbReference>
<name>A0A7R9MJA4_9ACAR</name>
<gene>
    <name evidence="5" type="ORF">ONB1V03_LOCUS17703</name>
</gene>
<feature type="domain" description="Fibronectin type-III" evidence="4">
    <location>
        <begin position="103"/>
        <end position="196"/>
    </location>
</feature>
<dbReference type="InterPro" id="IPR057841">
    <property type="entry name" value="FN3_SORL1"/>
</dbReference>
<dbReference type="EMBL" id="OC937344">
    <property type="protein sequence ID" value="CAD7661142.1"/>
    <property type="molecule type" value="Genomic_DNA"/>
</dbReference>
<reference evidence="5" key="1">
    <citation type="submission" date="2020-11" db="EMBL/GenBank/DDBJ databases">
        <authorList>
            <person name="Tran Van P."/>
        </authorList>
    </citation>
    <scope>NUCLEOTIDE SEQUENCE</scope>
</reference>
<evidence type="ECO:0000256" key="2">
    <source>
        <dbReference type="SAM" id="MobiDB-lite"/>
    </source>
</evidence>
<dbReference type="PROSITE" id="PS50853">
    <property type="entry name" value="FN3"/>
    <property type="match status" value="3"/>
</dbReference>
<keyword evidence="3" id="KW-0472">Membrane</keyword>
<feature type="domain" description="Fibronectin type-III" evidence="4">
    <location>
        <begin position="199"/>
        <end position="291"/>
    </location>
</feature>
<evidence type="ECO:0000256" key="3">
    <source>
        <dbReference type="SAM" id="Phobius"/>
    </source>
</evidence>
<keyword evidence="3" id="KW-1133">Transmembrane helix</keyword>
<feature type="region of interest" description="Disordered" evidence="2">
    <location>
        <begin position="547"/>
        <end position="576"/>
    </location>
</feature>
<keyword evidence="6" id="KW-1185">Reference proteome</keyword>
<evidence type="ECO:0000259" key="4">
    <source>
        <dbReference type="PROSITE" id="PS50853"/>
    </source>
</evidence>
<dbReference type="InterPro" id="IPR003961">
    <property type="entry name" value="FN3_dom"/>
</dbReference>
<organism evidence="5">
    <name type="scientific">Oppiella nova</name>
    <dbReference type="NCBI Taxonomy" id="334625"/>
    <lineage>
        <taxon>Eukaryota</taxon>
        <taxon>Metazoa</taxon>
        <taxon>Ecdysozoa</taxon>
        <taxon>Arthropoda</taxon>
        <taxon>Chelicerata</taxon>
        <taxon>Arachnida</taxon>
        <taxon>Acari</taxon>
        <taxon>Acariformes</taxon>
        <taxon>Sarcoptiformes</taxon>
        <taxon>Oribatida</taxon>
        <taxon>Brachypylina</taxon>
        <taxon>Oppioidea</taxon>
        <taxon>Oppiidae</taxon>
        <taxon>Oppiella</taxon>
    </lineage>
</organism>
<dbReference type="InterPro" id="IPR050991">
    <property type="entry name" value="ECM_Regulatory_Proteins"/>
</dbReference>
<dbReference type="SMART" id="SM00060">
    <property type="entry name" value="FN3"/>
    <property type="match status" value="4"/>
</dbReference>
<proteinExistence type="predicted"/>
<feature type="domain" description="Fibronectin type-III" evidence="4">
    <location>
        <begin position="9"/>
        <end position="101"/>
    </location>
</feature>
<dbReference type="EMBL" id="CAJPVJ010022519">
    <property type="protein sequence ID" value="CAG2178278.1"/>
    <property type="molecule type" value="Genomic_DNA"/>
</dbReference>
<dbReference type="Pfam" id="PF25814">
    <property type="entry name" value="fn3_SORL1"/>
    <property type="match status" value="1"/>
</dbReference>
<dbReference type="PANTHER" id="PTHR46708:SF2">
    <property type="entry name" value="FIBRONECTIN TYPE-III DOMAIN-CONTAINING PROTEIN"/>
    <property type="match status" value="1"/>
</dbReference>